<evidence type="ECO:0000259" key="1">
    <source>
        <dbReference type="Pfam" id="PF13843"/>
    </source>
</evidence>
<name>A0A672LU74_SINGR</name>
<keyword evidence="3" id="KW-1185">Reference proteome</keyword>
<dbReference type="OMA" id="MRIRTMS"/>
<dbReference type="PANTHER" id="PTHR46599:SF3">
    <property type="entry name" value="PIGGYBAC TRANSPOSABLE ELEMENT-DERIVED PROTEIN 4"/>
    <property type="match status" value="1"/>
</dbReference>
<dbReference type="Ensembl" id="ENSSGRT00000028369.1">
    <property type="protein sequence ID" value="ENSSGRP00000026334.1"/>
    <property type="gene ID" value="ENSSGRG00000015224.1"/>
</dbReference>
<sequence>RIRRMWMINMKFKKKYLMESRSLSPVSHDGRWNTDADPDIVPNIPRFTPKRIPGVQPPLTFGKKSPLDIFSQYFDEEVINILCANTNKNAVRNLERGRKFTWADVYPEEMKKYIGLLLYMGVMDLPKVRDFWRKKTLFHVPFPATVMSRDRFLAISCNLHISDPMEDAENDKKRGTEEYDCLHRVQPLLDIMRNRCMSIYHPRQHISVDERMIATKARISFKQYMKAKPTKWGIKLFVLADVNGYTIDFKIYTGKSKFASGKGLSFDVVTSLVNRDYLGSGYVIYCDNFYTSPLLFRHLHQLGFGTCGTYREGRVGVPSTKQNALNKRSPRGSIRWIRNDVLLFVKWMDTREVSMCTTIHTVYSGETVLRWQTTEDGRKEKVPVPRPTAVQQYNKYMGGVDTSDQMLGTNSVHRKTRKWYMTIFQHFLDIAVTNSFILHKELCAIHHDKCMTRQNFQELLAAQLTGVPLDGSPRERCDHLPVPVSNTQNLSERASMGRRRCIRCKRSTPWKCQECDVGLCLQLDRNCFREHHI</sequence>
<evidence type="ECO:0000313" key="2">
    <source>
        <dbReference type="Ensembl" id="ENSSGRP00000026334.1"/>
    </source>
</evidence>
<dbReference type="InParanoid" id="A0A672LU74"/>
<evidence type="ECO:0000313" key="3">
    <source>
        <dbReference type="Proteomes" id="UP000472262"/>
    </source>
</evidence>
<protein>
    <recommendedName>
        <fullName evidence="1">PiggyBac transposable element-derived protein domain-containing protein</fullName>
    </recommendedName>
</protein>
<reference evidence="2" key="2">
    <citation type="submission" date="2025-09" db="UniProtKB">
        <authorList>
            <consortium name="Ensembl"/>
        </authorList>
    </citation>
    <scope>IDENTIFICATION</scope>
</reference>
<reference evidence="2" key="1">
    <citation type="submission" date="2025-08" db="UniProtKB">
        <authorList>
            <consortium name="Ensembl"/>
        </authorList>
    </citation>
    <scope>IDENTIFICATION</scope>
</reference>
<accession>A0A672LU74</accession>
<dbReference type="AlphaFoldDB" id="A0A672LU74"/>
<dbReference type="Proteomes" id="UP000472262">
    <property type="component" value="Unassembled WGS sequence"/>
</dbReference>
<organism evidence="2 3">
    <name type="scientific">Sinocyclocheilus grahami</name>
    <name type="common">Dianchi golden-line fish</name>
    <name type="synonym">Barbus grahami</name>
    <dbReference type="NCBI Taxonomy" id="75366"/>
    <lineage>
        <taxon>Eukaryota</taxon>
        <taxon>Metazoa</taxon>
        <taxon>Chordata</taxon>
        <taxon>Craniata</taxon>
        <taxon>Vertebrata</taxon>
        <taxon>Euteleostomi</taxon>
        <taxon>Actinopterygii</taxon>
        <taxon>Neopterygii</taxon>
        <taxon>Teleostei</taxon>
        <taxon>Ostariophysi</taxon>
        <taxon>Cypriniformes</taxon>
        <taxon>Cyprinidae</taxon>
        <taxon>Cyprininae</taxon>
        <taxon>Sinocyclocheilus</taxon>
    </lineage>
</organism>
<dbReference type="PANTHER" id="PTHR46599">
    <property type="entry name" value="PIGGYBAC TRANSPOSABLE ELEMENT-DERIVED PROTEIN 4"/>
    <property type="match status" value="1"/>
</dbReference>
<dbReference type="Pfam" id="PF13843">
    <property type="entry name" value="DDE_Tnp_1_7"/>
    <property type="match status" value="1"/>
</dbReference>
<proteinExistence type="predicted"/>
<feature type="domain" description="PiggyBac transposable element-derived protein" evidence="1">
    <location>
        <begin position="65"/>
        <end position="436"/>
    </location>
</feature>
<dbReference type="InterPro" id="IPR029526">
    <property type="entry name" value="PGBD"/>
</dbReference>